<accession>A0A919QJP8</accession>
<protein>
    <submittedName>
        <fullName evidence="2">Uncharacterized protein</fullName>
    </submittedName>
</protein>
<keyword evidence="1" id="KW-0472">Membrane</keyword>
<keyword evidence="1" id="KW-1133">Transmembrane helix</keyword>
<dbReference type="AlphaFoldDB" id="A0A919QJP8"/>
<feature type="transmembrane region" description="Helical" evidence="1">
    <location>
        <begin position="54"/>
        <end position="74"/>
    </location>
</feature>
<dbReference type="EMBL" id="BOOA01000122">
    <property type="protein sequence ID" value="GIH29364.1"/>
    <property type="molecule type" value="Genomic_DNA"/>
</dbReference>
<dbReference type="Proteomes" id="UP000640052">
    <property type="component" value="Unassembled WGS sequence"/>
</dbReference>
<comment type="caution">
    <text evidence="2">The sequence shown here is derived from an EMBL/GenBank/DDBJ whole genome shotgun (WGS) entry which is preliminary data.</text>
</comment>
<evidence type="ECO:0000313" key="3">
    <source>
        <dbReference type="Proteomes" id="UP000640052"/>
    </source>
</evidence>
<dbReference type="RefSeq" id="WP_204045975.1">
    <property type="nucleotide sequence ID" value="NZ_BOOA01000122.1"/>
</dbReference>
<sequence length="80" mass="8086">MRPELPFLAAGAVALAGGAVRERGWPQEGTGAVIGTVVAVLIASTATGSRFAPLVRAVGLLVLLGAVYAAVPAFTARKER</sequence>
<name>A0A919QJP8_9ACTN</name>
<gene>
    <name evidence="2" type="ORF">Aph01nite_76740</name>
</gene>
<evidence type="ECO:0000313" key="2">
    <source>
        <dbReference type="EMBL" id="GIH29364.1"/>
    </source>
</evidence>
<keyword evidence="1" id="KW-0812">Transmembrane</keyword>
<proteinExistence type="predicted"/>
<keyword evidence="3" id="KW-1185">Reference proteome</keyword>
<reference evidence="2" key="1">
    <citation type="submission" date="2021-01" db="EMBL/GenBank/DDBJ databases">
        <title>Whole genome shotgun sequence of Acrocarpospora phusangensis NBRC 108782.</title>
        <authorList>
            <person name="Komaki H."/>
            <person name="Tamura T."/>
        </authorList>
    </citation>
    <scope>NUCLEOTIDE SEQUENCE</scope>
    <source>
        <strain evidence="2">NBRC 108782</strain>
    </source>
</reference>
<organism evidence="2 3">
    <name type="scientific">Acrocarpospora phusangensis</name>
    <dbReference type="NCBI Taxonomy" id="1070424"/>
    <lineage>
        <taxon>Bacteria</taxon>
        <taxon>Bacillati</taxon>
        <taxon>Actinomycetota</taxon>
        <taxon>Actinomycetes</taxon>
        <taxon>Streptosporangiales</taxon>
        <taxon>Streptosporangiaceae</taxon>
        <taxon>Acrocarpospora</taxon>
    </lineage>
</organism>
<evidence type="ECO:0000256" key="1">
    <source>
        <dbReference type="SAM" id="Phobius"/>
    </source>
</evidence>